<dbReference type="PANTHER" id="PTHR10720">
    <property type="entry name" value="HEME OXYGENASE"/>
    <property type="match status" value="1"/>
</dbReference>
<dbReference type="GO" id="GO:0006788">
    <property type="term" value="P:heme oxidation"/>
    <property type="evidence" value="ECO:0007669"/>
    <property type="project" value="InterPro"/>
</dbReference>
<dbReference type="Proteomes" id="UP000703269">
    <property type="component" value="Unassembled WGS sequence"/>
</dbReference>
<dbReference type="InterPro" id="IPR002051">
    <property type="entry name" value="Haem_Oase"/>
</dbReference>
<feature type="transmembrane region" description="Helical" evidence="5">
    <location>
        <begin position="284"/>
        <end position="303"/>
    </location>
</feature>
<evidence type="ECO:0000256" key="1">
    <source>
        <dbReference type="ARBA" id="ARBA00022617"/>
    </source>
</evidence>
<proteinExistence type="predicted"/>
<reference evidence="6 7" key="1">
    <citation type="submission" date="2021-08" db="EMBL/GenBank/DDBJ databases">
        <title>Draft Genome Sequence of Phanerochaete sordida strain YK-624.</title>
        <authorList>
            <person name="Mori T."/>
            <person name="Dohra H."/>
            <person name="Suzuki T."/>
            <person name="Kawagishi H."/>
            <person name="Hirai H."/>
        </authorList>
    </citation>
    <scope>NUCLEOTIDE SEQUENCE [LARGE SCALE GENOMIC DNA]</scope>
    <source>
        <strain evidence="6 7">YK-624</strain>
    </source>
</reference>
<dbReference type="EMBL" id="BPQB01000123">
    <property type="protein sequence ID" value="GJE99873.1"/>
    <property type="molecule type" value="Genomic_DNA"/>
</dbReference>
<keyword evidence="5" id="KW-0472">Membrane</keyword>
<dbReference type="AlphaFoldDB" id="A0A9P3GQ98"/>
<dbReference type="GO" id="GO:0046872">
    <property type="term" value="F:metal ion binding"/>
    <property type="evidence" value="ECO:0007669"/>
    <property type="project" value="UniProtKB-KW"/>
</dbReference>
<evidence type="ECO:0000256" key="2">
    <source>
        <dbReference type="ARBA" id="ARBA00022723"/>
    </source>
</evidence>
<accession>A0A9P3GQ98</accession>
<dbReference type="PANTHER" id="PTHR10720:SF0">
    <property type="entry name" value="HEME OXYGENASE"/>
    <property type="match status" value="1"/>
</dbReference>
<dbReference type="CDD" id="cd19165">
    <property type="entry name" value="HemeO"/>
    <property type="match status" value="1"/>
</dbReference>
<comment type="caution">
    <text evidence="6">The sequence shown here is derived from an EMBL/GenBank/DDBJ whole genome shotgun (WGS) entry which is preliminary data.</text>
</comment>
<keyword evidence="7" id="KW-1185">Reference proteome</keyword>
<organism evidence="6 7">
    <name type="scientific">Phanerochaete sordida</name>
    <dbReference type="NCBI Taxonomy" id="48140"/>
    <lineage>
        <taxon>Eukaryota</taxon>
        <taxon>Fungi</taxon>
        <taxon>Dikarya</taxon>
        <taxon>Basidiomycota</taxon>
        <taxon>Agaricomycotina</taxon>
        <taxon>Agaricomycetes</taxon>
        <taxon>Polyporales</taxon>
        <taxon>Phanerochaetaceae</taxon>
        <taxon>Phanerochaete</taxon>
    </lineage>
</organism>
<keyword evidence="1" id="KW-0349">Heme</keyword>
<name>A0A9P3GQ98_9APHY</name>
<evidence type="ECO:0000313" key="6">
    <source>
        <dbReference type="EMBL" id="GJE99873.1"/>
    </source>
</evidence>
<keyword evidence="3" id="KW-0408">Iron</keyword>
<dbReference type="GO" id="GO:0004392">
    <property type="term" value="F:heme oxygenase (decyclizing) activity"/>
    <property type="evidence" value="ECO:0007669"/>
    <property type="project" value="InterPro"/>
</dbReference>
<gene>
    <name evidence="6" type="ORF">PsYK624_161470</name>
</gene>
<dbReference type="OrthoDB" id="652091at2759"/>
<dbReference type="InterPro" id="IPR016053">
    <property type="entry name" value="Haem_Oase-like"/>
</dbReference>
<evidence type="ECO:0000256" key="5">
    <source>
        <dbReference type="SAM" id="Phobius"/>
    </source>
</evidence>
<feature type="region of interest" description="Disordered" evidence="4">
    <location>
        <begin position="251"/>
        <end position="272"/>
    </location>
</feature>
<keyword evidence="5" id="KW-0812">Transmembrane</keyword>
<protein>
    <submittedName>
        <fullName evidence="6">Heme oxygenase</fullName>
    </submittedName>
</protein>
<dbReference type="Gene3D" id="1.20.910.10">
    <property type="entry name" value="Heme oxygenase-like"/>
    <property type="match status" value="1"/>
</dbReference>
<dbReference type="Pfam" id="PF01126">
    <property type="entry name" value="Heme_oxygenase"/>
    <property type="match status" value="1"/>
</dbReference>
<evidence type="ECO:0000256" key="4">
    <source>
        <dbReference type="SAM" id="MobiDB-lite"/>
    </source>
</evidence>
<evidence type="ECO:0000256" key="3">
    <source>
        <dbReference type="ARBA" id="ARBA00023004"/>
    </source>
</evidence>
<keyword evidence="2" id="KW-0479">Metal-binding</keyword>
<dbReference type="SUPFAM" id="SSF48613">
    <property type="entry name" value="Heme oxygenase-like"/>
    <property type="match status" value="1"/>
</dbReference>
<dbReference type="InterPro" id="IPR016084">
    <property type="entry name" value="Haem_Oase-like_multi-hlx"/>
</dbReference>
<sequence length="318" mass="34308">MAVITEIDYSLPISVLLKTETAAAHEEAEHSQGAGWLTRGELEKDEYIRFIMMLYHVYETLEQGLDRHASHPVLAPTYNPTLFARTPSLSADIATLLEVPESSWQSHPLHHQLISNPPAPFEAYVARLRKLGESQPEGLLAHAYVRYLGDLSGGQFIKRRIAKAYGLEDGDGLSFYDFKQLGGSASGTIGDMKKIKEWYRDGMDKGVGADQALKALVVDEAQAAFQLNTGLFTALRPPKVATTIAPTPAALGIPVTPTSDSPPGTPVPEAQAAPAESSYSMSSFAALLLAICLSQVFIVFGGVTSEKVFRALSSVFSA</sequence>
<keyword evidence="5" id="KW-1133">Transmembrane helix</keyword>
<evidence type="ECO:0000313" key="7">
    <source>
        <dbReference type="Proteomes" id="UP000703269"/>
    </source>
</evidence>